<comment type="caution">
    <text evidence="1">The sequence shown here is derived from an EMBL/GenBank/DDBJ whole genome shotgun (WGS) entry which is preliminary data.</text>
</comment>
<evidence type="ECO:0000313" key="2">
    <source>
        <dbReference type="Proteomes" id="UP001589693"/>
    </source>
</evidence>
<dbReference type="EMBL" id="JBHLZU010000010">
    <property type="protein sequence ID" value="MFB9904629.1"/>
    <property type="molecule type" value="Genomic_DNA"/>
</dbReference>
<accession>A0ABV5ZUQ2</accession>
<organism evidence="1 2">
    <name type="scientific">Allokutzneria oryzae</name>
    <dbReference type="NCBI Taxonomy" id="1378989"/>
    <lineage>
        <taxon>Bacteria</taxon>
        <taxon>Bacillati</taxon>
        <taxon>Actinomycetota</taxon>
        <taxon>Actinomycetes</taxon>
        <taxon>Pseudonocardiales</taxon>
        <taxon>Pseudonocardiaceae</taxon>
        <taxon>Allokutzneria</taxon>
    </lineage>
</organism>
<name>A0ABV5ZUQ2_9PSEU</name>
<gene>
    <name evidence="1" type="ORF">ACFFQA_11875</name>
</gene>
<dbReference type="Proteomes" id="UP001589693">
    <property type="component" value="Unassembled WGS sequence"/>
</dbReference>
<evidence type="ECO:0000313" key="1">
    <source>
        <dbReference type="EMBL" id="MFB9904629.1"/>
    </source>
</evidence>
<sequence>MYDRELHPGAAAWLKSSAVHLIERVTGYLAILDAHGIGWVRVESDNPSRIIYGGPHQVVVA</sequence>
<proteinExistence type="predicted"/>
<dbReference type="RefSeq" id="WP_377851833.1">
    <property type="nucleotide sequence ID" value="NZ_JBHLZU010000010.1"/>
</dbReference>
<protein>
    <submittedName>
        <fullName evidence="1">Uncharacterized protein</fullName>
    </submittedName>
</protein>
<reference evidence="1 2" key="1">
    <citation type="submission" date="2024-09" db="EMBL/GenBank/DDBJ databases">
        <authorList>
            <person name="Sun Q."/>
            <person name="Mori K."/>
        </authorList>
    </citation>
    <scope>NUCLEOTIDE SEQUENCE [LARGE SCALE GENOMIC DNA]</scope>
    <source>
        <strain evidence="1 2">TBRC 7907</strain>
    </source>
</reference>
<keyword evidence="2" id="KW-1185">Reference proteome</keyword>